<evidence type="ECO:0000313" key="3">
    <source>
        <dbReference type="Proteomes" id="UP000520592"/>
    </source>
</evidence>
<comment type="caution">
    <text evidence="2">The sequence shown here is derived from an EMBL/GenBank/DDBJ whole genome shotgun (WGS) entry which is preliminary data.</text>
</comment>
<sequence>MEKEFQMPRRARVVLEGSTLHQKRGRIYFLLVSVLYLANANNRLAANGALVQGKDVTLIAGKDLVNAGTLRASNNLSGVAGQPGQHGPGRGWRSS</sequence>
<evidence type="ECO:0000256" key="1">
    <source>
        <dbReference type="SAM" id="MobiDB-lite"/>
    </source>
</evidence>
<protein>
    <recommendedName>
        <fullName evidence="4">Filamentous hemagglutinin</fullName>
    </recommendedName>
</protein>
<gene>
    <name evidence="2" type="ORF">HX876_34885</name>
</gene>
<evidence type="ECO:0008006" key="4">
    <source>
        <dbReference type="Google" id="ProtNLM"/>
    </source>
</evidence>
<dbReference type="AlphaFoldDB" id="A0A7Y7YJS0"/>
<organism evidence="2 3">
    <name type="scientific">Pseudomonas gingeri</name>
    <dbReference type="NCBI Taxonomy" id="117681"/>
    <lineage>
        <taxon>Bacteria</taxon>
        <taxon>Pseudomonadati</taxon>
        <taxon>Pseudomonadota</taxon>
        <taxon>Gammaproteobacteria</taxon>
        <taxon>Pseudomonadales</taxon>
        <taxon>Pseudomonadaceae</taxon>
        <taxon>Pseudomonas</taxon>
    </lineage>
</organism>
<evidence type="ECO:0000313" key="2">
    <source>
        <dbReference type="EMBL" id="NWC37528.1"/>
    </source>
</evidence>
<feature type="compositionally biased region" description="Gly residues" evidence="1">
    <location>
        <begin position="84"/>
        <end position="95"/>
    </location>
</feature>
<feature type="region of interest" description="Disordered" evidence="1">
    <location>
        <begin position="75"/>
        <end position="95"/>
    </location>
</feature>
<name>A0A7Y7YJS0_9PSED</name>
<dbReference type="Proteomes" id="UP000520592">
    <property type="component" value="Unassembled WGS sequence"/>
</dbReference>
<reference evidence="2 3" key="1">
    <citation type="submission" date="2020-04" db="EMBL/GenBank/DDBJ databases">
        <title>Molecular characterization of pseudomonads from Agaricus bisporus reveal novel blotch 2 pathogens in Western Europe.</title>
        <authorList>
            <person name="Taparia T."/>
            <person name="Krijger M."/>
            <person name="Haynes E."/>
            <person name="Elpinstone J.G."/>
            <person name="Noble R."/>
            <person name="Van Der Wolf J."/>
        </authorList>
    </citation>
    <scope>NUCLEOTIDE SEQUENCE [LARGE SCALE GENOMIC DNA]</scope>
    <source>
        <strain evidence="2 3">IPO3737</strain>
    </source>
</reference>
<dbReference type="EMBL" id="JACAQD010000108">
    <property type="protein sequence ID" value="NWC37528.1"/>
    <property type="molecule type" value="Genomic_DNA"/>
</dbReference>
<proteinExistence type="predicted"/>
<accession>A0A7Y7YJS0</accession>